<name>A0A9N8PIF6_9PEZI</name>
<organism evidence="1 2">
    <name type="scientific">Aureobasidium mustum</name>
    <dbReference type="NCBI Taxonomy" id="2773714"/>
    <lineage>
        <taxon>Eukaryota</taxon>
        <taxon>Fungi</taxon>
        <taxon>Dikarya</taxon>
        <taxon>Ascomycota</taxon>
        <taxon>Pezizomycotina</taxon>
        <taxon>Dothideomycetes</taxon>
        <taxon>Dothideomycetidae</taxon>
        <taxon>Dothideales</taxon>
        <taxon>Saccotheciaceae</taxon>
        <taxon>Aureobasidium</taxon>
    </lineage>
</organism>
<dbReference type="Proteomes" id="UP000714618">
    <property type="component" value="Unassembled WGS sequence"/>
</dbReference>
<dbReference type="OrthoDB" id="3440281at2759"/>
<keyword evidence="2" id="KW-1185">Reference proteome</keyword>
<dbReference type="EMBL" id="CAIJEO010000007">
    <property type="protein sequence ID" value="CAD0096298.1"/>
    <property type="molecule type" value="Genomic_DNA"/>
</dbReference>
<protein>
    <submittedName>
        <fullName evidence="1">Uncharacterized protein</fullName>
    </submittedName>
</protein>
<comment type="caution">
    <text evidence="1">The sequence shown here is derived from an EMBL/GenBank/DDBJ whole genome shotgun (WGS) entry which is preliminary data.</text>
</comment>
<sequence length="108" mass="12699">MADIKRLTETEINDLIDNAVDQFNDGKDAECVAAVRAVLQHRVSRWQEIYCLALLADCLEDWYKAEEQRYMAETMYDNARFLWPLGKDAAVDERLKDLREQLDETREN</sequence>
<evidence type="ECO:0000313" key="2">
    <source>
        <dbReference type="Proteomes" id="UP000714618"/>
    </source>
</evidence>
<gene>
    <name evidence="1" type="ORF">AWRI4233_LOCUS5560</name>
</gene>
<reference evidence="1" key="1">
    <citation type="submission" date="2020-06" db="EMBL/GenBank/DDBJ databases">
        <authorList>
            <person name="Onetto C."/>
        </authorList>
    </citation>
    <scope>NUCLEOTIDE SEQUENCE</scope>
</reference>
<dbReference type="AlphaFoldDB" id="A0A9N8PIF6"/>
<proteinExistence type="predicted"/>
<evidence type="ECO:0000313" key="1">
    <source>
        <dbReference type="EMBL" id="CAD0096298.1"/>
    </source>
</evidence>
<accession>A0A9N8PIF6</accession>